<dbReference type="Pfam" id="PF13640">
    <property type="entry name" value="2OG-FeII_Oxy_3"/>
    <property type="match status" value="1"/>
</dbReference>
<dbReference type="SMART" id="SM00702">
    <property type="entry name" value="P4Hc"/>
    <property type="match status" value="1"/>
</dbReference>
<comment type="caution">
    <text evidence="9">The sequence shown here is derived from an EMBL/GenBank/DDBJ whole genome shotgun (WGS) entry which is preliminary data.</text>
</comment>
<evidence type="ECO:0000259" key="8">
    <source>
        <dbReference type="PROSITE" id="PS51471"/>
    </source>
</evidence>
<sequence length="370" mass="41292">MTPTPREKSGGAALPAARYNAVLDHPTVRTALRYAARSRAEYDSGVLIERLAQLETFPAISVGALLSAARAAGLELRGFHAEHDELSSLMTPFLTYLEHPRADTAVHELVQVQELRPRSVVLNKDRLGSSSMSREVFEQRWSGLVLKCDAAPHPGTGLPAELASYRNCVTFVDALLTPAECAELIRYCENSGFRRSRVAQRRNGQVNDVVETRTRSSSSVVLEDRNHRLLARLYSRCATMEGVEETDIEHIQCVRYKRGQRFHAHFDGGVELPRLTTYLLYLNDDFAGGETYFPMLDLPIAPRTGCCLRFPSCDGEGRVLWPSEHGGIPVRSGVKYALNIWVRCPQPRFLSRMRAPEYLTGNDGYQAAAQ</sequence>
<comment type="cofactor">
    <cofactor evidence="1">
        <name>L-ascorbate</name>
        <dbReference type="ChEBI" id="CHEBI:38290"/>
    </cofactor>
</comment>
<gene>
    <name evidence="9" type="ORF">E5A74_01635</name>
</gene>
<dbReference type="Gene3D" id="3.90.70.10">
    <property type="entry name" value="Cysteine proteinases"/>
    <property type="match status" value="1"/>
</dbReference>
<feature type="domain" description="Fe2OG dioxygenase" evidence="8">
    <location>
        <begin position="247"/>
        <end position="344"/>
    </location>
</feature>
<dbReference type="GO" id="GO:0031418">
    <property type="term" value="F:L-ascorbic acid binding"/>
    <property type="evidence" value="ECO:0007669"/>
    <property type="project" value="UniProtKB-KW"/>
</dbReference>
<keyword evidence="3" id="KW-0847">Vitamin C</keyword>
<dbReference type="Pfam" id="PF03412">
    <property type="entry name" value="Peptidase_C39"/>
    <property type="match status" value="1"/>
</dbReference>
<evidence type="ECO:0000256" key="1">
    <source>
        <dbReference type="ARBA" id="ARBA00001961"/>
    </source>
</evidence>
<evidence type="ECO:0000256" key="4">
    <source>
        <dbReference type="ARBA" id="ARBA00022964"/>
    </source>
</evidence>
<organism evidence="9 10">
    <name type="scientific">Sphingomonas naasensis</name>
    <dbReference type="NCBI Taxonomy" id="1344951"/>
    <lineage>
        <taxon>Bacteria</taxon>
        <taxon>Pseudomonadati</taxon>
        <taxon>Pseudomonadota</taxon>
        <taxon>Alphaproteobacteria</taxon>
        <taxon>Sphingomonadales</taxon>
        <taxon>Sphingomonadaceae</taxon>
        <taxon>Sphingomonas</taxon>
    </lineage>
</organism>
<dbReference type="GO" id="GO:0005524">
    <property type="term" value="F:ATP binding"/>
    <property type="evidence" value="ECO:0007669"/>
    <property type="project" value="InterPro"/>
</dbReference>
<dbReference type="EMBL" id="SRXU01000001">
    <property type="protein sequence ID" value="TGX45901.1"/>
    <property type="molecule type" value="Genomic_DNA"/>
</dbReference>
<dbReference type="PANTHER" id="PTHR10869:SF246">
    <property type="entry name" value="TRANSMEMBRANE PROLYL 4-HYDROXYLASE"/>
    <property type="match status" value="1"/>
</dbReference>
<dbReference type="PROSITE" id="PS50990">
    <property type="entry name" value="PEPTIDASE_C39"/>
    <property type="match status" value="1"/>
</dbReference>
<dbReference type="Gene3D" id="2.60.120.620">
    <property type="entry name" value="q2cbj1_9rhob like domain"/>
    <property type="match status" value="1"/>
</dbReference>
<evidence type="ECO:0008006" key="11">
    <source>
        <dbReference type="Google" id="ProtNLM"/>
    </source>
</evidence>
<dbReference type="InterPro" id="IPR005074">
    <property type="entry name" value="Peptidase_C39"/>
</dbReference>
<evidence type="ECO:0000256" key="2">
    <source>
        <dbReference type="ARBA" id="ARBA00022723"/>
    </source>
</evidence>
<dbReference type="InterPro" id="IPR006620">
    <property type="entry name" value="Pro_4_hyd_alph"/>
</dbReference>
<dbReference type="GO" id="GO:0005506">
    <property type="term" value="F:iron ion binding"/>
    <property type="evidence" value="ECO:0007669"/>
    <property type="project" value="InterPro"/>
</dbReference>
<dbReference type="PANTHER" id="PTHR10869">
    <property type="entry name" value="PROLYL 4-HYDROXYLASE ALPHA SUBUNIT"/>
    <property type="match status" value="1"/>
</dbReference>
<accession>A0A4S1WRA5</accession>
<reference evidence="9 10" key="1">
    <citation type="submission" date="2019-04" db="EMBL/GenBank/DDBJ databases">
        <title>Sphingomonas psychrotolerans sp. nov., isolated from soil in the Tianshan Mountains, Xinjiang, China.</title>
        <authorList>
            <person name="Luo Y."/>
            <person name="Sheng H."/>
        </authorList>
    </citation>
    <scope>NUCLEOTIDE SEQUENCE [LARGE SCALE GENOMIC DNA]</scope>
    <source>
        <strain evidence="9 10">KIS18-15</strain>
    </source>
</reference>
<evidence type="ECO:0000313" key="10">
    <source>
        <dbReference type="Proteomes" id="UP000309848"/>
    </source>
</evidence>
<feature type="domain" description="Peptidase C39" evidence="7">
    <location>
        <begin position="18"/>
        <end position="148"/>
    </location>
</feature>
<dbReference type="GO" id="GO:0006508">
    <property type="term" value="P:proteolysis"/>
    <property type="evidence" value="ECO:0007669"/>
    <property type="project" value="InterPro"/>
</dbReference>
<keyword evidence="4" id="KW-0223">Dioxygenase</keyword>
<dbReference type="GO" id="GO:0004656">
    <property type="term" value="F:procollagen-proline 4-dioxygenase activity"/>
    <property type="evidence" value="ECO:0007669"/>
    <property type="project" value="TreeGrafter"/>
</dbReference>
<keyword evidence="10" id="KW-1185">Reference proteome</keyword>
<evidence type="ECO:0000256" key="5">
    <source>
        <dbReference type="ARBA" id="ARBA00023002"/>
    </source>
</evidence>
<dbReference type="GO" id="GO:0008233">
    <property type="term" value="F:peptidase activity"/>
    <property type="evidence" value="ECO:0007669"/>
    <property type="project" value="InterPro"/>
</dbReference>
<dbReference type="InterPro" id="IPR044862">
    <property type="entry name" value="Pro_4_hyd_alph_FE2OG_OXY"/>
</dbReference>
<dbReference type="InterPro" id="IPR005123">
    <property type="entry name" value="Oxoglu/Fe-dep_dioxygenase_dom"/>
</dbReference>
<dbReference type="AlphaFoldDB" id="A0A4S1WRA5"/>
<evidence type="ECO:0000256" key="3">
    <source>
        <dbReference type="ARBA" id="ARBA00022896"/>
    </source>
</evidence>
<dbReference type="RefSeq" id="WP_135982180.1">
    <property type="nucleotide sequence ID" value="NZ_JAASQM010000001.1"/>
</dbReference>
<evidence type="ECO:0000256" key="6">
    <source>
        <dbReference type="ARBA" id="ARBA00023004"/>
    </source>
</evidence>
<name>A0A4S1WRA5_9SPHN</name>
<evidence type="ECO:0000313" key="9">
    <source>
        <dbReference type="EMBL" id="TGX45901.1"/>
    </source>
</evidence>
<evidence type="ECO:0000259" key="7">
    <source>
        <dbReference type="PROSITE" id="PS50990"/>
    </source>
</evidence>
<dbReference type="InterPro" id="IPR045054">
    <property type="entry name" value="P4HA-like"/>
</dbReference>
<dbReference type="PROSITE" id="PS51471">
    <property type="entry name" value="FE2OG_OXY"/>
    <property type="match status" value="1"/>
</dbReference>
<keyword evidence="5" id="KW-0560">Oxidoreductase</keyword>
<keyword evidence="6" id="KW-0408">Iron</keyword>
<protein>
    <recommendedName>
        <fullName evidence="11">Fe2OG dioxygenase domain-containing protein</fullName>
    </recommendedName>
</protein>
<keyword evidence="2" id="KW-0479">Metal-binding</keyword>
<dbReference type="GO" id="GO:0016020">
    <property type="term" value="C:membrane"/>
    <property type="evidence" value="ECO:0007669"/>
    <property type="project" value="InterPro"/>
</dbReference>
<dbReference type="Proteomes" id="UP000309848">
    <property type="component" value="Unassembled WGS sequence"/>
</dbReference>
<dbReference type="OrthoDB" id="269774at2"/>
<proteinExistence type="predicted"/>